<dbReference type="EMBL" id="CH408077">
    <property type="protein sequence ID" value="EEQ37233.1"/>
    <property type="molecule type" value="Genomic_DNA"/>
</dbReference>
<organism evidence="2 3">
    <name type="scientific">Clavispora lusitaniae (strain ATCC 42720)</name>
    <name type="common">Yeast</name>
    <name type="synonym">Candida lusitaniae</name>
    <dbReference type="NCBI Taxonomy" id="306902"/>
    <lineage>
        <taxon>Eukaryota</taxon>
        <taxon>Fungi</taxon>
        <taxon>Dikarya</taxon>
        <taxon>Ascomycota</taxon>
        <taxon>Saccharomycotina</taxon>
        <taxon>Pichiomycetes</taxon>
        <taxon>Metschnikowiaceae</taxon>
        <taxon>Clavispora</taxon>
    </lineage>
</organism>
<evidence type="ECO:0000313" key="2">
    <source>
        <dbReference type="EMBL" id="EEQ37233.1"/>
    </source>
</evidence>
<feature type="transmembrane region" description="Helical" evidence="1">
    <location>
        <begin position="121"/>
        <end position="141"/>
    </location>
</feature>
<keyword evidence="1" id="KW-1133">Transmembrane helix</keyword>
<proteinExistence type="predicted"/>
<dbReference type="KEGG" id="clu:CLUG_01357"/>
<accession>C4XZH5</accession>
<protein>
    <submittedName>
        <fullName evidence="2">Uncharacterized protein</fullName>
    </submittedName>
</protein>
<reference evidence="2 3" key="1">
    <citation type="journal article" date="2009" name="Nature">
        <title>Evolution of pathogenicity and sexual reproduction in eight Candida genomes.</title>
        <authorList>
            <person name="Butler G."/>
            <person name="Rasmussen M.D."/>
            <person name="Lin M.F."/>
            <person name="Santos M.A."/>
            <person name="Sakthikumar S."/>
            <person name="Munro C.A."/>
            <person name="Rheinbay E."/>
            <person name="Grabherr M."/>
            <person name="Forche A."/>
            <person name="Reedy J.L."/>
            <person name="Agrafioti I."/>
            <person name="Arnaud M.B."/>
            <person name="Bates S."/>
            <person name="Brown A.J."/>
            <person name="Brunke S."/>
            <person name="Costanzo M.C."/>
            <person name="Fitzpatrick D.A."/>
            <person name="de Groot P.W."/>
            <person name="Harris D."/>
            <person name="Hoyer L.L."/>
            <person name="Hube B."/>
            <person name="Klis F.M."/>
            <person name="Kodira C."/>
            <person name="Lennard N."/>
            <person name="Logue M.E."/>
            <person name="Martin R."/>
            <person name="Neiman A.M."/>
            <person name="Nikolaou E."/>
            <person name="Quail M.A."/>
            <person name="Quinn J."/>
            <person name="Santos M.C."/>
            <person name="Schmitzberger F.F."/>
            <person name="Sherlock G."/>
            <person name="Shah P."/>
            <person name="Silverstein K.A."/>
            <person name="Skrzypek M.S."/>
            <person name="Soll D."/>
            <person name="Staggs R."/>
            <person name="Stansfield I."/>
            <person name="Stumpf M.P."/>
            <person name="Sudbery P.E."/>
            <person name="Srikantha T."/>
            <person name="Zeng Q."/>
            <person name="Berman J."/>
            <person name="Berriman M."/>
            <person name="Heitman J."/>
            <person name="Gow N.A."/>
            <person name="Lorenz M.C."/>
            <person name="Birren B.W."/>
            <person name="Kellis M."/>
            <person name="Cuomo C.A."/>
        </authorList>
    </citation>
    <scope>NUCLEOTIDE SEQUENCE [LARGE SCALE GENOMIC DNA]</scope>
    <source>
        <strain evidence="2 3">ATCC 42720</strain>
    </source>
</reference>
<feature type="transmembrane region" description="Helical" evidence="1">
    <location>
        <begin position="81"/>
        <end position="100"/>
    </location>
</feature>
<dbReference type="Proteomes" id="UP000007703">
    <property type="component" value="Unassembled WGS sequence"/>
</dbReference>
<name>C4XZH5_CLAL4</name>
<gene>
    <name evidence="2" type="ORF">CLUG_01357</name>
</gene>
<dbReference type="VEuPathDB" id="FungiDB:CLUG_01357"/>
<dbReference type="InParanoid" id="C4XZH5"/>
<dbReference type="AlphaFoldDB" id="C4XZH5"/>
<evidence type="ECO:0000313" key="3">
    <source>
        <dbReference type="Proteomes" id="UP000007703"/>
    </source>
</evidence>
<evidence type="ECO:0000256" key="1">
    <source>
        <dbReference type="SAM" id="Phobius"/>
    </source>
</evidence>
<keyword evidence="1" id="KW-0812">Transmembrane</keyword>
<dbReference type="HOGENOM" id="CLU_1704035_0_0_1"/>
<sequence length="154" mass="16063">MLECTDRMCRFKCSRRLNCLSHSGHGNGFGSSSPSDPCRGMSASLLISCSKSCTVTCGDSGASPSDGAAIEGVMKCFLGSMYTACSIATVSSGMAVVTDFRRFLLEIPRDGLISPRVATGMLLRLFAAGLTIPVGLVATVAPTSRRTPSVLLSQ</sequence>
<keyword evidence="1" id="KW-0472">Membrane</keyword>